<evidence type="ECO:0000313" key="7">
    <source>
        <dbReference type="Proteomes" id="UP000030742"/>
    </source>
</evidence>
<dbReference type="OMA" id="LQLIHKP"/>
<proteinExistence type="predicted"/>
<reference evidence="6 7" key="1">
    <citation type="journal article" date="2013" name="Genome Biol.">
        <title>Draft genome of the mountain pine beetle, Dendroctonus ponderosae Hopkins, a major forest pest.</title>
        <authorList>
            <person name="Keeling C.I."/>
            <person name="Yuen M.M."/>
            <person name="Liao N.Y."/>
            <person name="Docking T.R."/>
            <person name="Chan S.K."/>
            <person name="Taylor G.A."/>
            <person name="Palmquist D.L."/>
            <person name="Jackman S.D."/>
            <person name="Nguyen A."/>
            <person name="Li M."/>
            <person name="Henderson H."/>
            <person name="Janes J.K."/>
            <person name="Zhao Y."/>
            <person name="Pandoh P."/>
            <person name="Moore R."/>
            <person name="Sperling F.A."/>
            <person name="Huber D.P."/>
            <person name="Birol I."/>
            <person name="Jones S.J."/>
            <person name="Bohlmann J."/>
        </authorList>
    </citation>
    <scope>NUCLEOTIDE SEQUENCE</scope>
</reference>
<organism evidence="3">
    <name type="scientific">Dendroctonus ponderosae</name>
    <name type="common">Mountain pine beetle</name>
    <dbReference type="NCBI Taxonomy" id="77166"/>
    <lineage>
        <taxon>Eukaryota</taxon>
        <taxon>Metazoa</taxon>
        <taxon>Ecdysozoa</taxon>
        <taxon>Arthropoda</taxon>
        <taxon>Hexapoda</taxon>
        <taxon>Insecta</taxon>
        <taxon>Pterygota</taxon>
        <taxon>Neoptera</taxon>
        <taxon>Endopterygota</taxon>
        <taxon>Coleoptera</taxon>
        <taxon>Polyphaga</taxon>
        <taxon>Cucujiformia</taxon>
        <taxon>Curculionidae</taxon>
        <taxon>Scolytinae</taxon>
        <taxon>Dendroctonus</taxon>
    </lineage>
</organism>
<feature type="coiled-coil region" evidence="1">
    <location>
        <begin position="182"/>
        <end position="214"/>
    </location>
</feature>
<protein>
    <submittedName>
        <fullName evidence="3 5">Uncharacterized protein</fullName>
    </submittedName>
</protein>
<evidence type="ECO:0000256" key="2">
    <source>
        <dbReference type="SAM" id="MobiDB-lite"/>
    </source>
</evidence>
<sequence>MSRKSMERLRYTNEHSLMLLKEVLDRNPFEDPYRWSTVHENFVRMTGRPYTLRSVREHVDYLLKLYVKGDLENKARYKGSDEEHVEKLQLLHEVLELKEKYFDVIQERKPAMDRSSKRARSEASSHDDVESTDMFLDEDLNDDSVPPPQNSGGISALTQDGGLANVATLQFLKDKHTSDVDLRRAEVEVQEKKIALAEKEFKLAREKFDLEKQERLRRLDLEQQERAMHLKVLEQQQKLIQMFFDQHK</sequence>
<dbReference type="Proteomes" id="UP000019118">
    <property type="component" value="Unassembled WGS sequence"/>
</dbReference>
<evidence type="ECO:0000313" key="4">
    <source>
        <dbReference type="EMBL" id="ERL92659.1"/>
    </source>
</evidence>
<dbReference type="EnsemblMetazoa" id="XM_019902638.1">
    <property type="protein sequence ID" value="XP_019758197.1"/>
    <property type="gene ID" value="LOC109536430"/>
</dbReference>
<evidence type="ECO:0000313" key="5">
    <source>
        <dbReference type="EnsemblMetazoa" id="XP_019758197.1"/>
    </source>
</evidence>
<accession>N6TD13</accession>
<reference evidence="5" key="2">
    <citation type="submission" date="2024-08" db="UniProtKB">
        <authorList>
            <consortium name="EnsemblMetazoa"/>
        </authorList>
    </citation>
    <scope>IDENTIFICATION</scope>
</reference>
<name>N6TD13_DENPD</name>
<evidence type="ECO:0000313" key="6">
    <source>
        <dbReference type="Proteomes" id="UP000019118"/>
    </source>
</evidence>
<dbReference type="PANTHER" id="PTHR37558:SF1">
    <property type="entry name" value="HTH CENPB-TYPE DOMAIN-CONTAINING PROTEIN"/>
    <property type="match status" value="1"/>
</dbReference>
<feature type="non-terminal residue" evidence="3">
    <location>
        <position position="1"/>
    </location>
</feature>
<dbReference type="EMBL" id="KB632333">
    <property type="protein sequence ID" value="ERL92659.1"/>
    <property type="molecule type" value="Genomic_DNA"/>
</dbReference>
<feature type="region of interest" description="Disordered" evidence="2">
    <location>
        <begin position="112"/>
        <end position="131"/>
    </location>
</feature>
<dbReference type="KEGG" id="dpa:109536430"/>
<dbReference type="EMBL" id="KB740923">
    <property type="protein sequence ID" value="ENN78224.1"/>
    <property type="molecule type" value="Genomic_DNA"/>
</dbReference>
<feature type="compositionally biased region" description="Basic and acidic residues" evidence="2">
    <location>
        <begin position="112"/>
        <end position="129"/>
    </location>
</feature>
<dbReference type="HOGENOM" id="CLU_1121086_0_0_1"/>
<keyword evidence="1" id="KW-0175">Coiled coil</keyword>
<evidence type="ECO:0000313" key="3">
    <source>
        <dbReference type="EMBL" id="ENN78224.1"/>
    </source>
</evidence>
<dbReference type="PANTHER" id="PTHR37558">
    <property type="entry name" value="HTH CENPB-TYPE DOMAIN-CONTAINING PROTEIN"/>
    <property type="match status" value="1"/>
</dbReference>
<evidence type="ECO:0000256" key="1">
    <source>
        <dbReference type="SAM" id="Coils"/>
    </source>
</evidence>
<gene>
    <name evidence="5" type="primary">109536430</name>
    <name evidence="4" type="ORF">D910_09970</name>
    <name evidence="3" type="ORF">YQE_05374</name>
</gene>
<dbReference type="Proteomes" id="UP000030742">
    <property type="component" value="Unassembled WGS sequence"/>
</dbReference>
<dbReference type="AlphaFoldDB" id="N6TD13"/>
<keyword evidence="6" id="KW-1185">Reference proteome</keyword>
<dbReference type="OrthoDB" id="72637at2759"/>
<feature type="region of interest" description="Disordered" evidence="2">
    <location>
        <begin position="137"/>
        <end position="158"/>
    </location>
</feature>